<dbReference type="PANTHER" id="PTHR21415:SF1">
    <property type="entry name" value="U7 SNRNA-ASSOCIATED SM-LIKE PROTEIN LSM11"/>
    <property type="match status" value="1"/>
</dbReference>
<dbReference type="InterPro" id="IPR039267">
    <property type="entry name" value="Lsm11"/>
</dbReference>
<evidence type="ECO:0000256" key="1">
    <source>
        <dbReference type="SAM" id="Coils"/>
    </source>
</evidence>
<dbReference type="GO" id="GO:0006398">
    <property type="term" value="P:mRNA 3'-end processing by stem-loop binding and cleavage"/>
    <property type="evidence" value="ECO:0007669"/>
    <property type="project" value="TreeGrafter"/>
</dbReference>
<dbReference type="Proteomes" id="UP001465755">
    <property type="component" value="Unassembled WGS sequence"/>
</dbReference>
<dbReference type="GO" id="GO:0071209">
    <property type="term" value="F:U7 snRNA binding"/>
    <property type="evidence" value="ECO:0007669"/>
    <property type="project" value="InterPro"/>
</dbReference>
<accession>A0AAW1NT08</accession>
<feature type="compositionally biased region" description="Basic residues" evidence="2">
    <location>
        <begin position="409"/>
        <end position="419"/>
    </location>
</feature>
<feature type="compositionally biased region" description="Basic and acidic residues" evidence="2">
    <location>
        <begin position="376"/>
        <end position="391"/>
    </location>
</feature>
<feature type="coiled-coil region" evidence="1">
    <location>
        <begin position="430"/>
        <end position="464"/>
    </location>
</feature>
<name>A0AAW1NT08_9CHLO</name>
<dbReference type="Gene3D" id="2.30.30.100">
    <property type="match status" value="1"/>
</dbReference>
<evidence type="ECO:0000313" key="4">
    <source>
        <dbReference type="Proteomes" id="UP001465755"/>
    </source>
</evidence>
<reference evidence="3 4" key="1">
    <citation type="journal article" date="2024" name="Nat. Commun.">
        <title>Phylogenomics reveals the evolutionary origins of lichenization in chlorophyte algae.</title>
        <authorList>
            <person name="Puginier C."/>
            <person name="Libourel C."/>
            <person name="Otte J."/>
            <person name="Skaloud P."/>
            <person name="Haon M."/>
            <person name="Grisel S."/>
            <person name="Petersen M."/>
            <person name="Berrin J.G."/>
            <person name="Delaux P.M."/>
            <person name="Dal Grande F."/>
            <person name="Keller J."/>
        </authorList>
    </citation>
    <scope>NUCLEOTIDE SEQUENCE [LARGE SCALE GENOMIC DNA]</scope>
    <source>
        <strain evidence="3 4">SAG 2036</strain>
    </source>
</reference>
<dbReference type="EMBL" id="JALJOQ010000152">
    <property type="protein sequence ID" value="KAK9793234.1"/>
    <property type="molecule type" value="Genomic_DNA"/>
</dbReference>
<protein>
    <recommendedName>
        <fullName evidence="5">LSM domain-containing protein</fullName>
    </recommendedName>
</protein>
<organism evidence="3 4">
    <name type="scientific">Symbiochloris irregularis</name>
    <dbReference type="NCBI Taxonomy" id="706552"/>
    <lineage>
        <taxon>Eukaryota</taxon>
        <taxon>Viridiplantae</taxon>
        <taxon>Chlorophyta</taxon>
        <taxon>core chlorophytes</taxon>
        <taxon>Trebouxiophyceae</taxon>
        <taxon>Trebouxiales</taxon>
        <taxon>Trebouxiaceae</taxon>
        <taxon>Symbiochloris</taxon>
    </lineage>
</organism>
<dbReference type="GO" id="GO:0005683">
    <property type="term" value="C:U7 snRNP"/>
    <property type="evidence" value="ECO:0007669"/>
    <property type="project" value="TreeGrafter"/>
</dbReference>
<dbReference type="AlphaFoldDB" id="A0AAW1NT08"/>
<comment type="caution">
    <text evidence="3">The sequence shown here is derived from an EMBL/GenBank/DDBJ whole genome shotgun (WGS) entry which is preliminary data.</text>
</comment>
<evidence type="ECO:0000313" key="3">
    <source>
        <dbReference type="EMBL" id="KAK9793234.1"/>
    </source>
</evidence>
<gene>
    <name evidence="3" type="ORF">WJX73_010103</name>
</gene>
<feature type="compositionally biased region" description="Low complexity" evidence="2">
    <location>
        <begin position="366"/>
        <end position="375"/>
    </location>
</feature>
<proteinExistence type="predicted"/>
<feature type="region of interest" description="Disordered" evidence="2">
    <location>
        <begin position="363"/>
        <end position="427"/>
    </location>
</feature>
<keyword evidence="4" id="KW-1185">Reference proteome</keyword>
<dbReference type="CDD" id="cd14686">
    <property type="entry name" value="bZIP"/>
    <property type="match status" value="1"/>
</dbReference>
<evidence type="ECO:0008006" key="5">
    <source>
        <dbReference type="Google" id="ProtNLM"/>
    </source>
</evidence>
<keyword evidence="1" id="KW-0175">Coiled coil</keyword>
<dbReference type="SUPFAM" id="SSF50182">
    <property type="entry name" value="Sm-like ribonucleoproteins"/>
    <property type="match status" value="1"/>
</dbReference>
<evidence type="ECO:0000256" key="2">
    <source>
        <dbReference type="SAM" id="MobiDB-lite"/>
    </source>
</evidence>
<dbReference type="InterPro" id="IPR010920">
    <property type="entry name" value="LSM_dom_sf"/>
</dbReference>
<dbReference type="PANTHER" id="PTHR21415">
    <property type="entry name" value="U7 SNRNA-ASSOCIATED SM-LIKE PROTEIN LSM11"/>
    <property type="match status" value="1"/>
</dbReference>
<sequence length="823" mass="91707">MSVPAFTHTSTTLKTGIPQLMAEPETDPMKAGKNAAGRLCSRVTTGKGALNYLRGERLQRLTQGACLRAFASEPPEPERDAELDFRGSQFNALKALRTAGLQTPDPSAKPLANFSKCRFLLPACMAEACEARPQAAEPLHDALEKKLEAARKAAPFKAAKLQALAEERSCTLQRIADQVKAGPLLLLKQSMAAQQQVRVTTRHARGIRGIATGRLLAFDKFMNLVMADVEEEYVVRLRVQKERIIRKLVPVAPDISAHHQAQAASQTETLSAGALERGAEDGGTASNVPKLFSTAEATSQAADGQDSRLGAQLAALEAGTADLDQACDQQGVQRPSEVADFVESEAARRSILDIVNSLLYIDDSSGEPPGSGSFESPKHAQDLTGGDRHDMWAQSLAPSPDQYEDTHKTARLAPRKRNRAQATAAQNRYRERLKTKKVQAEQEMEDMQKRIAELKEHNAGLARRQRIMHELARQSEFQLCVLVNNASMQPVELKLLLNEYAMLMQTVGLAATAEDARQWTLNQWLHDLFPRYIQYLRTLLPEAQSDPCSQAFQKIHAIVIARRNHEAQRSVYMKLHRAFFAWNQQHSRQLASKERPPPSFWLKVVEELKLTEAQEKQILELREGVLSWLIRSQELRSQAYDQLGRETIMMAVEEREKGEGVQMLRSALELERRACGIYWWVLIQEVLTPLQEAWLDAGPMLYPWVVDTWALGEAVAAKHDQEPAPNLDVLLHTPPGLVDVMPSMSAFQLLTAPCTAHGSGTQLKRGLLCCWYLSTGKYLQAIEGALHLPRPDPLEDRTLEELQATLCVACNHRPPDLPLYFLD</sequence>